<accession>A0A5J4KFP5</accession>
<feature type="domain" description="DUF6895" evidence="1">
    <location>
        <begin position="13"/>
        <end position="301"/>
    </location>
</feature>
<dbReference type="RefSeq" id="WP_151754595.1">
    <property type="nucleotide sequence ID" value="NZ_BKZW01000001.1"/>
</dbReference>
<dbReference type="Pfam" id="PF21836">
    <property type="entry name" value="DUF6895"/>
    <property type="match status" value="1"/>
</dbReference>
<name>A0A5J4KFP5_9CHLR</name>
<comment type="caution">
    <text evidence="2">The sequence shown here is derived from an EMBL/GenBank/DDBJ whole genome shotgun (WGS) entry which is preliminary data.</text>
</comment>
<sequence>MAEQFDKIYHCYDHALNWLEERKELFNPLAYESDHASSDIYLTKALGELGLLCMLYCRSVDGEIDPRIARFLDLISSIWEQADYQERIMRRPEYFQIYTMVYIVLRQCNIIPETNKPLIQRVIDQGYVIATETTPMRMLDRRHMLDCGKFTYSLPAYEDIYHQTLLARSPELAYLTDNDVYAITHTLFYLTDFGRTPSPLLHGEHLAKVQWIIETLLGLYVRRKNWDLVGELLLDCYCLHWYPEVIFDLAWETITQCQLPDGSIPGPRYSQEQLATLDDTASLHYCFEENYHTTIVNALTCFLTYQELKTSANGKPKG</sequence>
<gene>
    <name evidence="2" type="ORF">KDW_06250</name>
</gene>
<dbReference type="InterPro" id="IPR054190">
    <property type="entry name" value="DUF6895"/>
</dbReference>
<proteinExistence type="predicted"/>
<dbReference type="AlphaFoldDB" id="A0A5J4KFP5"/>
<keyword evidence="3" id="KW-1185">Reference proteome</keyword>
<evidence type="ECO:0000259" key="1">
    <source>
        <dbReference type="Pfam" id="PF21836"/>
    </source>
</evidence>
<protein>
    <recommendedName>
        <fullName evidence="1">DUF6895 domain-containing protein</fullName>
    </recommendedName>
</protein>
<dbReference type="EMBL" id="BKZW01000001">
    <property type="protein sequence ID" value="GER86463.1"/>
    <property type="molecule type" value="Genomic_DNA"/>
</dbReference>
<reference evidence="2 3" key="1">
    <citation type="submission" date="2019-10" db="EMBL/GenBank/DDBJ databases">
        <title>Dictyobacter vulcani sp. nov., within the class Ktedonobacteria, isolated from soil of volcanic Mt. Zao.</title>
        <authorList>
            <person name="Zheng Y."/>
            <person name="Wang C.M."/>
            <person name="Sakai Y."/>
            <person name="Abe K."/>
            <person name="Yokota A."/>
            <person name="Yabe S."/>
        </authorList>
    </citation>
    <scope>NUCLEOTIDE SEQUENCE [LARGE SCALE GENOMIC DNA]</scope>
    <source>
        <strain evidence="2 3">W12</strain>
    </source>
</reference>
<evidence type="ECO:0000313" key="3">
    <source>
        <dbReference type="Proteomes" id="UP000326912"/>
    </source>
</evidence>
<evidence type="ECO:0000313" key="2">
    <source>
        <dbReference type="EMBL" id="GER86463.1"/>
    </source>
</evidence>
<organism evidence="2 3">
    <name type="scientific">Dictyobacter vulcani</name>
    <dbReference type="NCBI Taxonomy" id="2607529"/>
    <lineage>
        <taxon>Bacteria</taxon>
        <taxon>Bacillati</taxon>
        <taxon>Chloroflexota</taxon>
        <taxon>Ktedonobacteria</taxon>
        <taxon>Ktedonobacterales</taxon>
        <taxon>Dictyobacteraceae</taxon>
        <taxon>Dictyobacter</taxon>
    </lineage>
</organism>
<dbReference type="Proteomes" id="UP000326912">
    <property type="component" value="Unassembled WGS sequence"/>
</dbReference>